<keyword evidence="4" id="KW-1185">Reference proteome</keyword>
<protein>
    <recommendedName>
        <fullName evidence="2">Methyltransferase domain-containing protein</fullName>
    </recommendedName>
</protein>
<proteinExistence type="predicted"/>
<sequence length="386" mass="43184">MRRNNTSTSSSTTNNTHPNATYSKPQSQYRSPRIAAMISKAARHGLKRLHTAAHEQRRRHSDEGVQPSPPPLDSPLSDISDMYSTDNYKPLYLMTMGEEEADRIQLKNDLVKLAFGGEFSLPIDFNEIKGGRVLDIGCGPGDWCLNLAEEFPDLQQVIGVDIVDDMFPDPSYSVPSNCQFMTLNVLNGLHGSFPLESFDCIHFRFMSLAFTQDQYLTAVQNCWDLLKPGGYIVLMEMDTKVSSPGPTTEKLNQHVMDAAHNRGLSPRLAQELGTLIPKGAVNRYEKYRSLPIGLWGGRLGVLFREDLFHGLIHTQVAINEFNASQGKPVLEPHVFENQLEMARREVEQYHSYSNFHFVVAQKPCSLPSSSSSLSSSPSINNTPPQR</sequence>
<dbReference type="VEuPathDB" id="FungiDB:LCOR_11608.1"/>
<evidence type="ECO:0000313" key="4">
    <source>
        <dbReference type="Proteomes" id="UP000027586"/>
    </source>
</evidence>
<dbReference type="Proteomes" id="UP000027586">
    <property type="component" value="Unassembled WGS sequence"/>
</dbReference>
<name>A0A068SG80_9FUNG</name>
<comment type="caution">
    <text evidence="3">The sequence shown here is derived from an EMBL/GenBank/DDBJ whole genome shotgun (WGS) entry which is preliminary data.</text>
</comment>
<dbReference type="EMBL" id="CBTN010000109">
    <property type="protein sequence ID" value="CDH60832.1"/>
    <property type="molecule type" value="Genomic_DNA"/>
</dbReference>
<evidence type="ECO:0000313" key="3">
    <source>
        <dbReference type="EMBL" id="CDH60832.1"/>
    </source>
</evidence>
<feature type="compositionally biased region" description="Low complexity" evidence="1">
    <location>
        <begin position="1"/>
        <end position="16"/>
    </location>
</feature>
<dbReference type="CDD" id="cd02440">
    <property type="entry name" value="AdoMet_MTases"/>
    <property type="match status" value="1"/>
</dbReference>
<evidence type="ECO:0000259" key="2">
    <source>
        <dbReference type="Pfam" id="PF13649"/>
    </source>
</evidence>
<dbReference type="STRING" id="1263082.A0A068SG80"/>
<feature type="compositionally biased region" description="Basic and acidic residues" evidence="1">
    <location>
        <begin position="52"/>
        <end position="63"/>
    </location>
</feature>
<dbReference type="InterPro" id="IPR029063">
    <property type="entry name" value="SAM-dependent_MTases_sf"/>
</dbReference>
<dbReference type="AlphaFoldDB" id="A0A068SG80"/>
<dbReference type="Pfam" id="PF13649">
    <property type="entry name" value="Methyltransf_25"/>
    <property type="match status" value="1"/>
</dbReference>
<dbReference type="SUPFAM" id="SSF53335">
    <property type="entry name" value="S-adenosyl-L-methionine-dependent methyltransferases"/>
    <property type="match status" value="1"/>
</dbReference>
<dbReference type="InterPro" id="IPR041698">
    <property type="entry name" value="Methyltransf_25"/>
</dbReference>
<feature type="region of interest" description="Disordered" evidence="1">
    <location>
        <begin position="367"/>
        <end position="386"/>
    </location>
</feature>
<feature type="compositionally biased region" description="Polar residues" evidence="1">
    <location>
        <begin position="17"/>
        <end position="30"/>
    </location>
</feature>
<feature type="compositionally biased region" description="Low complexity" evidence="1">
    <location>
        <begin position="367"/>
        <end position="378"/>
    </location>
</feature>
<dbReference type="Gene3D" id="3.40.50.150">
    <property type="entry name" value="Vaccinia Virus protein VP39"/>
    <property type="match status" value="1"/>
</dbReference>
<dbReference type="OrthoDB" id="2013972at2759"/>
<evidence type="ECO:0000256" key="1">
    <source>
        <dbReference type="SAM" id="MobiDB-lite"/>
    </source>
</evidence>
<feature type="region of interest" description="Disordered" evidence="1">
    <location>
        <begin position="1"/>
        <end position="37"/>
    </location>
</feature>
<gene>
    <name evidence="3" type="ORF">LCOR_11608.1</name>
</gene>
<organism evidence="3 4">
    <name type="scientific">Lichtheimia corymbifera JMRC:FSU:9682</name>
    <dbReference type="NCBI Taxonomy" id="1263082"/>
    <lineage>
        <taxon>Eukaryota</taxon>
        <taxon>Fungi</taxon>
        <taxon>Fungi incertae sedis</taxon>
        <taxon>Mucoromycota</taxon>
        <taxon>Mucoromycotina</taxon>
        <taxon>Mucoromycetes</taxon>
        <taxon>Mucorales</taxon>
        <taxon>Lichtheimiaceae</taxon>
        <taxon>Lichtheimia</taxon>
    </lineage>
</organism>
<feature type="region of interest" description="Disordered" evidence="1">
    <location>
        <begin position="51"/>
        <end position="80"/>
    </location>
</feature>
<feature type="domain" description="Methyltransferase" evidence="2">
    <location>
        <begin position="133"/>
        <end position="230"/>
    </location>
</feature>
<dbReference type="PANTHER" id="PTHR43591">
    <property type="entry name" value="METHYLTRANSFERASE"/>
    <property type="match status" value="1"/>
</dbReference>
<reference evidence="3" key="1">
    <citation type="submission" date="2013-08" db="EMBL/GenBank/DDBJ databases">
        <title>Gene expansion shapes genome architecture in the human pathogen Lichtheimia corymbifera: an evolutionary genomics analysis in the ancient terrestrial Mucorales (Mucoromycotina).</title>
        <authorList>
            <person name="Schwartze V.U."/>
            <person name="Winter S."/>
            <person name="Shelest E."/>
            <person name="Marcet-Houben M."/>
            <person name="Horn F."/>
            <person name="Wehner S."/>
            <person name="Hoffmann K."/>
            <person name="Riege K."/>
            <person name="Sammeth M."/>
            <person name="Nowrousian M."/>
            <person name="Valiante V."/>
            <person name="Linde J."/>
            <person name="Jacobsen I.D."/>
            <person name="Marz M."/>
            <person name="Brakhage A.A."/>
            <person name="Gabaldon T."/>
            <person name="Bocker S."/>
            <person name="Voigt K."/>
        </authorList>
    </citation>
    <scope>NUCLEOTIDE SEQUENCE [LARGE SCALE GENOMIC DNA]</scope>
    <source>
        <strain evidence="3">FSU 9682</strain>
    </source>
</reference>
<accession>A0A068SG80</accession>